<evidence type="ECO:0000313" key="3">
    <source>
        <dbReference type="Proteomes" id="UP000828390"/>
    </source>
</evidence>
<feature type="signal peptide" evidence="1">
    <location>
        <begin position="1"/>
        <end position="22"/>
    </location>
</feature>
<evidence type="ECO:0000313" key="2">
    <source>
        <dbReference type="EMBL" id="KAH3803597.1"/>
    </source>
</evidence>
<reference evidence="2" key="1">
    <citation type="journal article" date="2019" name="bioRxiv">
        <title>The Genome of the Zebra Mussel, Dreissena polymorpha: A Resource for Invasive Species Research.</title>
        <authorList>
            <person name="McCartney M.A."/>
            <person name="Auch B."/>
            <person name="Kono T."/>
            <person name="Mallez S."/>
            <person name="Zhang Y."/>
            <person name="Obille A."/>
            <person name="Becker A."/>
            <person name="Abrahante J.E."/>
            <person name="Garbe J."/>
            <person name="Badalamenti J.P."/>
            <person name="Herman A."/>
            <person name="Mangelson H."/>
            <person name="Liachko I."/>
            <person name="Sullivan S."/>
            <person name="Sone E.D."/>
            <person name="Koren S."/>
            <person name="Silverstein K.A.T."/>
            <person name="Beckman K.B."/>
            <person name="Gohl D.M."/>
        </authorList>
    </citation>
    <scope>NUCLEOTIDE SEQUENCE</scope>
    <source>
        <strain evidence="2">Duluth1</strain>
        <tissue evidence="2">Whole animal</tissue>
    </source>
</reference>
<reference evidence="2" key="2">
    <citation type="submission" date="2020-11" db="EMBL/GenBank/DDBJ databases">
        <authorList>
            <person name="McCartney M.A."/>
            <person name="Auch B."/>
            <person name="Kono T."/>
            <person name="Mallez S."/>
            <person name="Becker A."/>
            <person name="Gohl D.M."/>
            <person name="Silverstein K.A.T."/>
            <person name="Koren S."/>
            <person name="Bechman K.B."/>
            <person name="Herman A."/>
            <person name="Abrahante J.E."/>
            <person name="Garbe J."/>
        </authorList>
    </citation>
    <scope>NUCLEOTIDE SEQUENCE</scope>
    <source>
        <strain evidence="2">Duluth1</strain>
        <tissue evidence="2">Whole animal</tissue>
    </source>
</reference>
<gene>
    <name evidence="2" type="ORF">DPMN_131862</name>
</gene>
<proteinExistence type="predicted"/>
<comment type="caution">
    <text evidence="2">The sequence shown here is derived from an EMBL/GenBank/DDBJ whole genome shotgun (WGS) entry which is preliminary data.</text>
</comment>
<sequence length="67" mass="7652">MSLKDVFFNLLLLCSSPYFFIGDLVWPANLEDLPEAGLNEVLYFLYGGDHVFSRSVPHRGALALLWY</sequence>
<dbReference type="EMBL" id="JAIWYP010000006">
    <property type="protein sequence ID" value="KAH3803597.1"/>
    <property type="molecule type" value="Genomic_DNA"/>
</dbReference>
<protein>
    <submittedName>
        <fullName evidence="2">Uncharacterized protein</fullName>
    </submittedName>
</protein>
<dbReference type="AlphaFoldDB" id="A0A9D4FX84"/>
<keyword evidence="3" id="KW-1185">Reference proteome</keyword>
<keyword evidence="1" id="KW-0732">Signal</keyword>
<accession>A0A9D4FX84</accession>
<organism evidence="2 3">
    <name type="scientific">Dreissena polymorpha</name>
    <name type="common">Zebra mussel</name>
    <name type="synonym">Mytilus polymorpha</name>
    <dbReference type="NCBI Taxonomy" id="45954"/>
    <lineage>
        <taxon>Eukaryota</taxon>
        <taxon>Metazoa</taxon>
        <taxon>Spiralia</taxon>
        <taxon>Lophotrochozoa</taxon>
        <taxon>Mollusca</taxon>
        <taxon>Bivalvia</taxon>
        <taxon>Autobranchia</taxon>
        <taxon>Heteroconchia</taxon>
        <taxon>Euheterodonta</taxon>
        <taxon>Imparidentia</taxon>
        <taxon>Neoheterodontei</taxon>
        <taxon>Myida</taxon>
        <taxon>Dreissenoidea</taxon>
        <taxon>Dreissenidae</taxon>
        <taxon>Dreissena</taxon>
    </lineage>
</organism>
<dbReference type="Proteomes" id="UP000828390">
    <property type="component" value="Unassembled WGS sequence"/>
</dbReference>
<name>A0A9D4FX84_DREPO</name>
<evidence type="ECO:0000256" key="1">
    <source>
        <dbReference type="SAM" id="SignalP"/>
    </source>
</evidence>
<feature type="chain" id="PRO_5038854799" evidence="1">
    <location>
        <begin position="23"/>
        <end position="67"/>
    </location>
</feature>